<dbReference type="Gene3D" id="1.10.45.10">
    <property type="entry name" value="Vanillyl-alcohol Oxidase, Chain A, domain 4"/>
    <property type="match status" value="1"/>
</dbReference>
<dbReference type="InterPro" id="IPR016169">
    <property type="entry name" value="FAD-bd_PCMH_sub2"/>
</dbReference>
<evidence type="ECO:0000256" key="3">
    <source>
        <dbReference type="ARBA" id="ARBA00022630"/>
    </source>
</evidence>
<dbReference type="GO" id="GO:0003824">
    <property type="term" value="F:catalytic activity"/>
    <property type="evidence" value="ECO:0007669"/>
    <property type="project" value="InterPro"/>
</dbReference>
<keyword evidence="7" id="KW-1185">Reference proteome</keyword>
<accession>A1VQZ5</accession>
<dbReference type="SUPFAM" id="SSF55103">
    <property type="entry name" value="FAD-linked oxidases, C-terminal domain"/>
    <property type="match status" value="1"/>
</dbReference>
<dbReference type="EMBL" id="CP000529">
    <property type="protein sequence ID" value="ABM38073.1"/>
    <property type="molecule type" value="Genomic_DNA"/>
</dbReference>
<dbReference type="Proteomes" id="UP000000644">
    <property type="component" value="Chromosome"/>
</dbReference>
<evidence type="ECO:0000259" key="5">
    <source>
        <dbReference type="PROSITE" id="PS51387"/>
    </source>
</evidence>
<dbReference type="Pfam" id="PF01565">
    <property type="entry name" value="FAD_binding_4"/>
    <property type="match status" value="1"/>
</dbReference>
<dbReference type="SUPFAM" id="SSF56176">
    <property type="entry name" value="FAD-binding/transporter-associated domain-like"/>
    <property type="match status" value="1"/>
</dbReference>
<dbReference type="GO" id="GO:0022904">
    <property type="term" value="P:respiratory electron transport chain"/>
    <property type="evidence" value="ECO:0007669"/>
    <property type="project" value="TreeGrafter"/>
</dbReference>
<dbReference type="PROSITE" id="PS51387">
    <property type="entry name" value="FAD_PCMH"/>
    <property type="match status" value="1"/>
</dbReference>
<dbReference type="GO" id="GO:0071949">
    <property type="term" value="F:FAD binding"/>
    <property type="evidence" value="ECO:0007669"/>
    <property type="project" value="InterPro"/>
</dbReference>
<dbReference type="InterPro" id="IPR006094">
    <property type="entry name" value="Oxid_FAD_bind_N"/>
</dbReference>
<dbReference type="InterPro" id="IPR004113">
    <property type="entry name" value="FAD-bd_oxidored_4_C"/>
</dbReference>
<proteinExistence type="inferred from homology"/>
<comment type="cofactor">
    <cofactor evidence="1">
        <name>FAD</name>
        <dbReference type="ChEBI" id="CHEBI:57692"/>
    </cofactor>
</comment>
<comment type="similarity">
    <text evidence="2">Belongs to the FAD-binding oxidoreductase/transferase type 4 family.</text>
</comment>
<keyword evidence="4" id="KW-0274">FAD</keyword>
<dbReference type="OrthoDB" id="8522822at2"/>
<evidence type="ECO:0000256" key="2">
    <source>
        <dbReference type="ARBA" id="ARBA00008000"/>
    </source>
</evidence>
<dbReference type="InterPro" id="IPR016171">
    <property type="entry name" value="Vanillyl_alc_oxidase_C-sub2"/>
</dbReference>
<dbReference type="eggNOG" id="COG0277">
    <property type="taxonomic scope" value="Bacteria"/>
</dbReference>
<dbReference type="PANTHER" id="PTHR43716">
    <property type="entry name" value="D-2-HYDROXYGLUTARATE DEHYDROGENASE, MITOCHONDRIAL"/>
    <property type="match status" value="1"/>
</dbReference>
<protein>
    <submittedName>
        <fullName evidence="6">FAD linked oxidase domain protein</fullName>
    </submittedName>
</protein>
<feature type="domain" description="FAD-binding PCMH-type" evidence="5">
    <location>
        <begin position="39"/>
        <end position="220"/>
    </location>
</feature>
<organism evidence="6 7">
    <name type="scientific">Polaromonas naphthalenivorans (strain CJ2)</name>
    <dbReference type="NCBI Taxonomy" id="365044"/>
    <lineage>
        <taxon>Bacteria</taxon>
        <taxon>Pseudomonadati</taxon>
        <taxon>Pseudomonadota</taxon>
        <taxon>Betaproteobacteria</taxon>
        <taxon>Burkholderiales</taxon>
        <taxon>Comamonadaceae</taxon>
        <taxon>Polaromonas</taxon>
    </lineage>
</organism>
<gene>
    <name evidence="6" type="ordered locus">Pnap_2771</name>
</gene>
<dbReference type="InterPro" id="IPR016166">
    <property type="entry name" value="FAD-bd_PCMH"/>
</dbReference>
<dbReference type="InterPro" id="IPR016164">
    <property type="entry name" value="FAD-linked_Oxase-like_C"/>
</dbReference>
<dbReference type="InterPro" id="IPR016167">
    <property type="entry name" value="FAD-bd_PCMH_sub1"/>
</dbReference>
<dbReference type="STRING" id="365044.Pnap_2771"/>
<dbReference type="Gene3D" id="3.30.465.10">
    <property type="match status" value="1"/>
</dbReference>
<keyword evidence="3" id="KW-0285">Flavoprotein</keyword>
<evidence type="ECO:0000256" key="1">
    <source>
        <dbReference type="ARBA" id="ARBA00001974"/>
    </source>
</evidence>
<dbReference type="AlphaFoldDB" id="A1VQZ5"/>
<dbReference type="RefSeq" id="WP_011802150.1">
    <property type="nucleotide sequence ID" value="NC_008781.1"/>
</dbReference>
<dbReference type="PANTHER" id="PTHR43716:SF2">
    <property type="entry name" value="BLL6224 PROTEIN"/>
    <property type="match status" value="1"/>
</dbReference>
<sequence length="502" mass="53040">MTSTQHPALLEELRRITGPAHVLCDGDLSAYTQDWRKRAQGKALAVVRPASVDEVAAIVKACAAAGVSLVPQGGNTGLAVGSVPDESGTQVVLSLQRMNAVRAMDAANLTITVEAGCILQSLQEAAEKAGFLFPLSLAAEGSCTIGGNLATNAGGTQVLRYGNARDLCLGLEVVTAQGEIWHGLSGLRKDNTGYDLRDLFVGSEGTLGIITAATLKLYPQPAARLTAWAAVPSMEAAVTLLGLAHRHLGAGLTGFEVMGQFALSLVNKHFPQLRVPFFEAVAASAGPPQARPAPSGGSEPHVVGSVGAPYCVLLENSDHESEAHAREQFERLLETALEDGCVSDAVVAENLAQAHQLWHIRESIPLAQAEEGLNIKHDISIAVSRIPEFVEATDALLRQNIAGVRLVNFGHLGDGNLHYNVQAPEGGDARAFLRDREEEVNTLVYDSVAHFDGSISAEHGVGSLKTDKLEIYKSPVALSMMHAIKGALDPLNIMNPGRIVKL</sequence>
<evidence type="ECO:0000313" key="7">
    <source>
        <dbReference type="Proteomes" id="UP000000644"/>
    </source>
</evidence>
<dbReference type="InterPro" id="IPR036318">
    <property type="entry name" value="FAD-bd_PCMH-like_sf"/>
</dbReference>
<dbReference type="FunFam" id="1.10.45.10:FF:000001">
    <property type="entry name" value="D-lactate dehydrogenase mitochondrial"/>
    <property type="match status" value="1"/>
</dbReference>
<dbReference type="Gene3D" id="3.30.70.2740">
    <property type="match status" value="1"/>
</dbReference>
<dbReference type="Gene3D" id="3.30.70.2190">
    <property type="match status" value="1"/>
</dbReference>
<evidence type="ECO:0000256" key="4">
    <source>
        <dbReference type="ARBA" id="ARBA00022827"/>
    </source>
</evidence>
<evidence type="ECO:0000313" key="6">
    <source>
        <dbReference type="EMBL" id="ABM38073.1"/>
    </source>
</evidence>
<reference evidence="7" key="1">
    <citation type="journal article" date="2009" name="Environ. Microbiol.">
        <title>The genome of Polaromonas naphthalenivorans strain CJ2, isolated from coal tar-contaminated sediment, reveals physiological and metabolic versatility and evolution through extensive horizontal gene transfer.</title>
        <authorList>
            <person name="Yagi J.M."/>
            <person name="Sims D."/>
            <person name="Brettin T."/>
            <person name="Bruce D."/>
            <person name="Madsen E.L."/>
        </authorList>
    </citation>
    <scope>NUCLEOTIDE SEQUENCE [LARGE SCALE GENOMIC DNA]</scope>
    <source>
        <strain evidence="7">CJ2</strain>
    </source>
</reference>
<name>A1VQZ5_POLNA</name>
<dbReference type="Pfam" id="PF02913">
    <property type="entry name" value="FAD-oxidase_C"/>
    <property type="match status" value="1"/>
</dbReference>
<dbReference type="HOGENOM" id="CLU_017779_4_1_4"/>
<dbReference type="Gene3D" id="3.30.43.10">
    <property type="entry name" value="Uridine Diphospho-n-acetylenolpyruvylglucosamine Reductase, domain 2"/>
    <property type="match status" value="1"/>
</dbReference>
<dbReference type="KEGG" id="pna:Pnap_2771"/>
<dbReference type="InterPro" id="IPR051264">
    <property type="entry name" value="FAD-oxidored/transferase_4"/>
</dbReference>